<sequence>MIEGYMLKYKDIIWAVKGCFHPDNYAVAVPRYYNGIKIKKMNDAIKLVKDKFPFLMKYVPEIGFEVPLVPLDEAQVLDPFNAKICDEKVKRFLSFFQGKVGITGSLLYSLSYNDMDFLSLNDSHYFTLRKMREKGITKPLDFVNSDEVEIIDKENFKALKRERALEGIFEGTPYTFKIVKCVDFGIVIDKVEFKGIVRIVKAEKPFSLPVMYLTDKGYYITSFRTRFTEIKEGIVIYINGVLLKRDKFFDLDLDIAKEVKIV</sequence>
<name>A0AAT9GPH1_9CREN</name>
<accession>A0AAT9GPH1</accession>
<dbReference type="EMBL" id="AP031322">
    <property type="protein sequence ID" value="BFH72712.1"/>
    <property type="molecule type" value="Genomic_DNA"/>
</dbReference>
<evidence type="ECO:0000313" key="1">
    <source>
        <dbReference type="EMBL" id="BFH72712.1"/>
    </source>
</evidence>
<dbReference type="AlphaFoldDB" id="A0AAT9GPH1"/>
<gene>
    <name evidence="1" type="ORF">SJAV_06560</name>
</gene>
<protein>
    <recommendedName>
        <fullName evidence="2">Nucleotidyltransferase</fullName>
    </recommendedName>
</protein>
<evidence type="ECO:0008006" key="2">
    <source>
        <dbReference type="Google" id="ProtNLM"/>
    </source>
</evidence>
<dbReference type="GeneID" id="92353591"/>
<reference evidence="1" key="1">
    <citation type="submission" date="2024-03" db="EMBL/GenBank/DDBJ databases">
        <title>Complete genome sequence of Sulfurisphaera javensis strain KD-1.</title>
        <authorList>
            <person name="Sakai H."/>
            <person name="Nur N."/>
            <person name="Suwanto A."/>
            <person name="Kurosawa N."/>
        </authorList>
    </citation>
    <scope>NUCLEOTIDE SEQUENCE</scope>
    <source>
        <strain evidence="1">KD-1</strain>
    </source>
</reference>
<organism evidence="1">
    <name type="scientific">Sulfurisphaera javensis</name>
    <dbReference type="NCBI Taxonomy" id="2049879"/>
    <lineage>
        <taxon>Archaea</taxon>
        <taxon>Thermoproteota</taxon>
        <taxon>Thermoprotei</taxon>
        <taxon>Sulfolobales</taxon>
        <taxon>Sulfolobaceae</taxon>
        <taxon>Sulfurisphaera</taxon>
    </lineage>
</organism>
<dbReference type="RefSeq" id="WP_369610916.1">
    <property type="nucleotide sequence ID" value="NZ_AP031322.1"/>
</dbReference>
<dbReference type="KEGG" id="sjv:SJAV_06560"/>
<proteinExistence type="predicted"/>